<accession>A0ABV6S3H0</accession>
<name>A0ABV6S3H0_9GAMM</name>
<evidence type="ECO:0000313" key="3">
    <source>
        <dbReference type="Proteomes" id="UP001589896"/>
    </source>
</evidence>
<dbReference type="PANTHER" id="PTHR18964">
    <property type="entry name" value="ROK (REPRESSOR, ORF, KINASE) FAMILY"/>
    <property type="match status" value="1"/>
</dbReference>
<organism evidence="2 3">
    <name type="scientific">Lysobacter korlensis</name>
    <dbReference type="NCBI Taxonomy" id="553636"/>
    <lineage>
        <taxon>Bacteria</taxon>
        <taxon>Pseudomonadati</taxon>
        <taxon>Pseudomonadota</taxon>
        <taxon>Gammaproteobacteria</taxon>
        <taxon>Lysobacterales</taxon>
        <taxon>Lysobacteraceae</taxon>
        <taxon>Lysobacter</taxon>
    </lineage>
</organism>
<protein>
    <submittedName>
        <fullName evidence="2">ROK family protein</fullName>
    </submittedName>
</protein>
<dbReference type="InterPro" id="IPR000600">
    <property type="entry name" value="ROK"/>
</dbReference>
<dbReference type="InterPro" id="IPR036388">
    <property type="entry name" value="WH-like_DNA-bd_sf"/>
</dbReference>
<dbReference type="RefSeq" id="WP_386676915.1">
    <property type="nucleotide sequence ID" value="NZ_JBHLTG010000016.1"/>
</dbReference>
<evidence type="ECO:0000256" key="1">
    <source>
        <dbReference type="ARBA" id="ARBA00006479"/>
    </source>
</evidence>
<dbReference type="Proteomes" id="UP001589896">
    <property type="component" value="Unassembled WGS sequence"/>
</dbReference>
<proteinExistence type="inferred from homology"/>
<dbReference type="EMBL" id="JBHLTG010000016">
    <property type="protein sequence ID" value="MFC0682678.1"/>
    <property type="molecule type" value="Genomic_DNA"/>
</dbReference>
<dbReference type="Pfam" id="PF00480">
    <property type="entry name" value="ROK"/>
    <property type="match status" value="1"/>
</dbReference>
<comment type="similarity">
    <text evidence="1">Belongs to the ROK (NagC/XylR) family.</text>
</comment>
<dbReference type="Gene3D" id="1.10.10.10">
    <property type="entry name" value="Winged helix-like DNA-binding domain superfamily/Winged helix DNA-binding domain"/>
    <property type="match status" value="1"/>
</dbReference>
<sequence length="417" mass="43958">MSTNAAATSPQLMRSINMGRVLAHAWRGDGFTASEAMETTGLTRTTVIDVCDELVRKGWLRELRNARSVGEYRKGRPARRYELRAEAGVVVGVDAGYERMSVEVADLRGRSLARTSAEIPAPTPQSVERLADAGERRRLARRLYDDALASYGLAATDVLAVTVGVPAPVDALGVSPDDGVGFWRLVNPGIGAVFGDRAPIVTVENDANLAAIAEGCRPDGAGRDVDSYIAMLVGEGIGAGLMIDGRLVRGRRGGAGEMRFLDRVKGVGSSEGLALLARLWATEAITSGALPPDSLLARLDPDSLRQRDVADAATAGDPAAVRIVERLATRLARICLVLGDVLDVDLVVVGGEAARSLPAVIEEAADILRRSDDPTAPRLLPSALGAEAVSTGAVEHALSLVRRRALELTLPGVRDVA</sequence>
<comment type="caution">
    <text evidence="2">The sequence shown here is derived from an EMBL/GenBank/DDBJ whole genome shotgun (WGS) entry which is preliminary data.</text>
</comment>
<dbReference type="SUPFAM" id="SSF53067">
    <property type="entry name" value="Actin-like ATPase domain"/>
    <property type="match status" value="1"/>
</dbReference>
<reference evidence="2 3" key="1">
    <citation type="submission" date="2024-09" db="EMBL/GenBank/DDBJ databases">
        <authorList>
            <person name="Sun Q."/>
            <person name="Mori K."/>
        </authorList>
    </citation>
    <scope>NUCLEOTIDE SEQUENCE [LARGE SCALE GENOMIC DNA]</scope>
    <source>
        <strain evidence="2 3">KCTC 23076</strain>
    </source>
</reference>
<dbReference type="Gene3D" id="3.30.420.40">
    <property type="match status" value="2"/>
</dbReference>
<dbReference type="InterPro" id="IPR043129">
    <property type="entry name" value="ATPase_NBD"/>
</dbReference>
<dbReference type="CDD" id="cd23763">
    <property type="entry name" value="ASKHA_ATPase_ROK"/>
    <property type="match status" value="1"/>
</dbReference>
<gene>
    <name evidence="2" type="ORF">ACFFGH_33020</name>
</gene>
<dbReference type="SUPFAM" id="SSF46785">
    <property type="entry name" value="Winged helix' DNA-binding domain"/>
    <property type="match status" value="1"/>
</dbReference>
<evidence type="ECO:0000313" key="2">
    <source>
        <dbReference type="EMBL" id="MFC0682678.1"/>
    </source>
</evidence>
<dbReference type="InterPro" id="IPR036390">
    <property type="entry name" value="WH_DNA-bd_sf"/>
</dbReference>
<keyword evidence="3" id="KW-1185">Reference proteome</keyword>
<dbReference type="PANTHER" id="PTHR18964:SF149">
    <property type="entry name" value="BIFUNCTIONAL UDP-N-ACETYLGLUCOSAMINE 2-EPIMERASE_N-ACETYLMANNOSAMINE KINASE"/>
    <property type="match status" value="1"/>
</dbReference>